<dbReference type="OMA" id="QSWEYNH"/>
<keyword evidence="2" id="KW-0808">Transferase</keyword>
<reference evidence="14" key="1">
    <citation type="submission" date="2012-04" db="EMBL/GenBank/DDBJ databases">
        <title>The Genome Sequence of Loa loa.</title>
        <authorList>
            <consortium name="The Broad Institute Genome Sequencing Platform"/>
            <consortium name="Broad Institute Genome Sequencing Center for Infectious Disease"/>
            <person name="Nutman T.B."/>
            <person name="Fink D.L."/>
            <person name="Russ C."/>
            <person name="Young S."/>
            <person name="Zeng Q."/>
            <person name="Gargeya S."/>
            <person name="Alvarado L."/>
            <person name="Berlin A."/>
            <person name="Chapman S.B."/>
            <person name="Chen Z."/>
            <person name="Freedman E."/>
            <person name="Gellesch M."/>
            <person name="Goldberg J."/>
            <person name="Griggs A."/>
            <person name="Gujja S."/>
            <person name="Heilman E.R."/>
            <person name="Heiman D."/>
            <person name="Howarth C."/>
            <person name="Mehta T."/>
            <person name="Neiman D."/>
            <person name="Pearson M."/>
            <person name="Roberts A."/>
            <person name="Saif S."/>
            <person name="Shea T."/>
            <person name="Shenoy N."/>
            <person name="Sisk P."/>
            <person name="Stolte C."/>
            <person name="Sykes S."/>
            <person name="White J."/>
            <person name="Yandava C."/>
            <person name="Haas B."/>
            <person name="Henn M.R."/>
            <person name="Nusbaum C."/>
            <person name="Birren B."/>
        </authorList>
    </citation>
    <scope>NUCLEOTIDE SEQUENCE [LARGE SCALE GENOMIC DNA]</scope>
</reference>
<accession>A0A1S0U0F2</accession>
<dbReference type="PROSITE" id="PS00109">
    <property type="entry name" value="PROTEIN_KINASE_TYR"/>
    <property type="match status" value="1"/>
</dbReference>
<evidence type="ECO:0000256" key="2">
    <source>
        <dbReference type="ARBA" id="ARBA00022679"/>
    </source>
</evidence>
<sequence length="465" mass="53496">MTEKEDFNRQMCKFDPLNRIMQINICLDSFLVKISHVGDFIVRITQLKTGDPCELILSLRVSHQNSPSAIRHVIIHRLKRKDGKIEWLTTQENRFNSLKELIDAYVCSKKPINPEIKTSQLIRPVSRQTWEFLHENIILKNMLGEGQFGEVHAGEAVIDGKKVPVAVKIAKTIKDKKNIQQAKEKIKEMMHEARLMRYFNHENVVKILGVAVCREPLMIIIEMVNGGCLSDVLESRKGNVDEDEKIENMSLGSARGLEYIHAQKIIHRDIAARNVLYTKNRVAKISDFGMSRHGDFYEMSRGNKKVPLRWTAPESMVAYQYTPKTDVFSFSILLWEIFSDGDEPYKGMTSIEVKRMISCGERLKKPEGCPDSIFQIMRKCWEQNPDNRFSMSEVVKQIEDVIEHAHSEESEVQSRLNTAVHSAEKASSKDDLDDLNEPSRILISQLMFYILKVNFPDQEKAKEAS</sequence>
<dbReference type="GO" id="GO:0004714">
    <property type="term" value="F:transmembrane receptor protein tyrosine kinase activity"/>
    <property type="evidence" value="ECO:0007669"/>
    <property type="project" value="UniProtKB-EC"/>
</dbReference>
<dbReference type="InterPro" id="IPR050198">
    <property type="entry name" value="Non-receptor_tyrosine_kinases"/>
</dbReference>
<gene>
    <name evidence="14" type="ORF">LOAG_05480</name>
</gene>
<dbReference type="PROSITE" id="PS50001">
    <property type="entry name" value="SH2"/>
    <property type="match status" value="1"/>
</dbReference>
<dbReference type="InterPro" id="IPR017441">
    <property type="entry name" value="Protein_kinase_ATP_BS"/>
</dbReference>
<dbReference type="PROSITE" id="PS50011">
    <property type="entry name" value="PROTEIN_KINASE_DOM"/>
    <property type="match status" value="1"/>
</dbReference>
<dbReference type="GO" id="GO:0012505">
    <property type="term" value="C:endomembrane system"/>
    <property type="evidence" value="ECO:0007669"/>
    <property type="project" value="UniProtKB-SubCell"/>
</dbReference>
<dbReference type="Pfam" id="PF07714">
    <property type="entry name" value="PK_Tyr_Ser-Thr"/>
    <property type="match status" value="1"/>
</dbReference>
<dbReference type="PRINTS" id="PR00109">
    <property type="entry name" value="TYRKINASE"/>
</dbReference>
<comment type="catalytic activity">
    <reaction evidence="8">
        <text>L-tyrosyl-[protein] + ATP = O-phospho-L-tyrosyl-[protein] + ADP + H(+)</text>
        <dbReference type="Rhea" id="RHEA:10596"/>
        <dbReference type="Rhea" id="RHEA-COMP:10136"/>
        <dbReference type="Rhea" id="RHEA-COMP:20101"/>
        <dbReference type="ChEBI" id="CHEBI:15378"/>
        <dbReference type="ChEBI" id="CHEBI:30616"/>
        <dbReference type="ChEBI" id="CHEBI:46858"/>
        <dbReference type="ChEBI" id="CHEBI:61978"/>
        <dbReference type="ChEBI" id="CHEBI:456216"/>
        <dbReference type="EC" id="2.7.10.1"/>
    </reaction>
</comment>
<keyword evidence="5 11" id="KW-0067">ATP-binding</keyword>
<evidence type="ECO:0000259" key="12">
    <source>
        <dbReference type="PROSITE" id="PS50001"/>
    </source>
</evidence>
<dbReference type="GO" id="GO:0004715">
    <property type="term" value="F:non-membrane spanning protein tyrosine kinase activity"/>
    <property type="evidence" value="ECO:0007669"/>
    <property type="project" value="UniProtKB-EC"/>
</dbReference>
<dbReference type="InterPro" id="IPR000980">
    <property type="entry name" value="SH2"/>
</dbReference>
<keyword evidence="10" id="KW-0727">SH2 domain</keyword>
<dbReference type="Gene3D" id="3.30.505.10">
    <property type="entry name" value="SH2 domain"/>
    <property type="match status" value="1"/>
</dbReference>
<evidence type="ECO:0000256" key="6">
    <source>
        <dbReference type="ARBA" id="ARBA00023136"/>
    </source>
</evidence>
<dbReference type="InterPro" id="IPR011009">
    <property type="entry name" value="Kinase-like_dom_sf"/>
</dbReference>
<dbReference type="CDD" id="cd00192">
    <property type="entry name" value="PTKc"/>
    <property type="match status" value="1"/>
</dbReference>
<organism evidence="14">
    <name type="scientific">Loa loa</name>
    <name type="common">Eye worm</name>
    <name type="synonym">Filaria loa</name>
    <dbReference type="NCBI Taxonomy" id="7209"/>
    <lineage>
        <taxon>Eukaryota</taxon>
        <taxon>Metazoa</taxon>
        <taxon>Ecdysozoa</taxon>
        <taxon>Nematoda</taxon>
        <taxon>Chromadorea</taxon>
        <taxon>Rhabditida</taxon>
        <taxon>Spirurina</taxon>
        <taxon>Spiruromorpha</taxon>
        <taxon>Filarioidea</taxon>
        <taxon>Onchocercidae</taxon>
        <taxon>Loa</taxon>
    </lineage>
</organism>
<dbReference type="InterPro" id="IPR020635">
    <property type="entry name" value="Tyr_kinase_cat_dom"/>
</dbReference>
<keyword evidence="7" id="KW-0829">Tyrosine-protein kinase</keyword>
<dbReference type="OrthoDB" id="3256376at2759"/>
<evidence type="ECO:0000256" key="5">
    <source>
        <dbReference type="ARBA" id="ARBA00022840"/>
    </source>
</evidence>
<dbReference type="SMART" id="SM00219">
    <property type="entry name" value="TyrKc"/>
    <property type="match status" value="1"/>
</dbReference>
<dbReference type="InterPro" id="IPR001245">
    <property type="entry name" value="Ser-Thr/Tyr_kinase_cat_dom"/>
</dbReference>
<protein>
    <submittedName>
        <fullName evidence="14">TK/FER protein kinase</fullName>
    </submittedName>
</protein>
<keyword evidence="4 14" id="KW-0418">Kinase</keyword>
<evidence type="ECO:0000256" key="10">
    <source>
        <dbReference type="PROSITE-ProRule" id="PRU00191"/>
    </source>
</evidence>
<dbReference type="InterPro" id="IPR036860">
    <property type="entry name" value="SH2_dom_sf"/>
</dbReference>
<dbReference type="EMBL" id="JH712080">
    <property type="protein sequence ID" value="EFO23008.2"/>
    <property type="molecule type" value="Genomic_DNA"/>
</dbReference>
<dbReference type="SUPFAM" id="SSF55550">
    <property type="entry name" value="SH2 domain"/>
    <property type="match status" value="1"/>
</dbReference>
<comment type="catalytic activity">
    <reaction evidence="9">
        <text>L-tyrosyl-[protein] + ATP = O-phospho-L-tyrosyl-[protein] + ADP + H(+)</text>
        <dbReference type="Rhea" id="RHEA:10596"/>
        <dbReference type="Rhea" id="RHEA-COMP:10136"/>
        <dbReference type="Rhea" id="RHEA-COMP:20101"/>
        <dbReference type="ChEBI" id="CHEBI:15378"/>
        <dbReference type="ChEBI" id="CHEBI:30616"/>
        <dbReference type="ChEBI" id="CHEBI:46858"/>
        <dbReference type="ChEBI" id="CHEBI:61978"/>
        <dbReference type="ChEBI" id="CHEBI:456216"/>
        <dbReference type="EC" id="2.7.10.2"/>
    </reaction>
</comment>
<dbReference type="CTD" id="9942888"/>
<proteinExistence type="predicted"/>
<dbReference type="FunFam" id="1.10.510.10:FF:001512">
    <property type="entry name" value="Receptor tyrosine-protein kinase erbB-2"/>
    <property type="match status" value="1"/>
</dbReference>
<evidence type="ECO:0000256" key="7">
    <source>
        <dbReference type="ARBA" id="ARBA00023137"/>
    </source>
</evidence>
<name>A0A1S0U0F2_LOALO</name>
<feature type="binding site" evidence="11">
    <location>
        <position position="168"/>
    </location>
    <ligand>
        <name>ATP</name>
        <dbReference type="ChEBI" id="CHEBI:30616"/>
    </ligand>
</feature>
<dbReference type="RefSeq" id="XP_020302839.1">
    <property type="nucleotide sequence ID" value="XM_020446868.1"/>
</dbReference>
<dbReference type="GO" id="GO:0005524">
    <property type="term" value="F:ATP binding"/>
    <property type="evidence" value="ECO:0007669"/>
    <property type="project" value="UniProtKB-UniRule"/>
</dbReference>
<dbReference type="InParanoid" id="A0A1S0U0F2"/>
<feature type="domain" description="Protein kinase" evidence="13">
    <location>
        <begin position="137"/>
        <end position="402"/>
    </location>
</feature>
<dbReference type="GO" id="GO:0061564">
    <property type="term" value="P:axon development"/>
    <property type="evidence" value="ECO:0007669"/>
    <property type="project" value="UniProtKB-ARBA"/>
</dbReference>
<evidence type="ECO:0000256" key="9">
    <source>
        <dbReference type="ARBA" id="ARBA00051245"/>
    </source>
</evidence>
<evidence type="ECO:0000256" key="4">
    <source>
        <dbReference type="ARBA" id="ARBA00022777"/>
    </source>
</evidence>
<keyword evidence="6" id="KW-0472">Membrane</keyword>
<dbReference type="InterPro" id="IPR000719">
    <property type="entry name" value="Prot_kinase_dom"/>
</dbReference>
<evidence type="ECO:0000256" key="3">
    <source>
        <dbReference type="ARBA" id="ARBA00022741"/>
    </source>
</evidence>
<dbReference type="SUPFAM" id="SSF56112">
    <property type="entry name" value="Protein kinase-like (PK-like)"/>
    <property type="match status" value="1"/>
</dbReference>
<feature type="domain" description="SH2" evidence="12">
    <location>
        <begin position="28"/>
        <end position="125"/>
    </location>
</feature>
<dbReference type="PANTHER" id="PTHR24418">
    <property type="entry name" value="TYROSINE-PROTEIN KINASE"/>
    <property type="match status" value="1"/>
</dbReference>
<comment type="subcellular location">
    <subcellularLocation>
        <location evidence="1">Endomembrane system</location>
    </subcellularLocation>
</comment>
<evidence type="ECO:0000256" key="1">
    <source>
        <dbReference type="ARBA" id="ARBA00004308"/>
    </source>
</evidence>
<evidence type="ECO:0000259" key="13">
    <source>
        <dbReference type="PROSITE" id="PS50011"/>
    </source>
</evidence>
<keyword evidence="3 11" id="KW-0547">Nucleotide-binding</keyword>
<evidence type="ECO:0000256" key="8">
    <source>
        <dbReference type="ARBA" id="ARBA00051243"/>
    </source>
</evidence>
<dbReference type="AlphaFoldDB" id="A0A1S0U0F2"/>
<dbReference type="KEGG" id="loa:LOAG_05480"/>
<dbReference type="GO" id="GO:0048680">
    <property type="term" value="P:positive regulation of axon regeneration"/>
    <property type="evidence" value="ECO:0007669"/>
    <property type="project" value="UniProtKB-ARBA"/>
</dbReference>
<dbReference type="Gene3D" id="3.30.200.20">
    <property type="entry name" value="Phosphorylase Kinase, domain 1"/>
    <property type="match status" value="1"/>
</dbReference>
<dbReference type="PROSITE" id="PS00107">
    <property type="entry name" value="PROTEIN_KINASE_ATP"/>
    <property type="match status" value="1"/>
</dbReference>
<dbReference type="InterPro" id="IPR008266">
    <property type="entry name" value="Tyr_kinase_AS"/>
</dbReference>
<dbReference type="Gene3D" id="1.10.510.10">
    <property type="entry name" value="Transferase(Phosphotransferase) domain 1"/>
    <property type="match status" value="1"/>
</dbReference>
<evidence type="ECO:0000256" key="11">
    <source>
        <dbReference type="PROSITE-ProRule" id="PRU10141"/>
    </source>
</evidence>
<evidence type="ECO:0000313" key="14">
    <source>
        <dbReference type="EMBL" id="EFO23008.2"/>
    </source>
</evidence>
<dbReference type="GeneID" id="9942888"/>